<dbReference type="GO" id="GO:0005634">
    <property type="term" value="C:nucleus"/>
    <property type="evidence" value="ECO:0007669"/>
    <property type="project" value="UniProtKB-SubCell"/>
</dbReference>
<feature type="compositionally biased region" description="Basic residues" evidence="5">
    <location>
        <begin position="183"/>
        <end position="193"/>
    </location>
</feature>
<evidence type="ECO:0000256" key="1">
    <source>
        <dbReference type="ARBA" id="ARBA00004123"/>
    </source>
</evidence>
<reference evidence="7" key="1">
    <citation type="submission" date="2013-08" db="EMBL/GenBank/DDBJ databases">
        <title>Gene expansion shapes genome architecture in the human pathogen Lichtheimia corymbifera: an evolutionary genomics analysis in the ancient terrestrial Mucorales (Mucoromycotina).</title>
        <authorList>
            <person name="Schwartze V.U."/>
            <person name="Winter S."/>
            <person name="Shelest E."/>
            <person name="Marcet-Houben M."/>
            <person name="Horn F."/>
            <person name="Wehner S."/>
            <person name="Hoffmann K."/>
            <person name="Riege K."/>
            <person name="Sammeth M."/>
            <person name="Nowrousian M."/>
            <person name="Valiante V."/>
            <person name="Linde J."/>
            <person name="Jacobsen I.D."/>
            <person name="Marz M."/>
            <person name="Brakhage A.A."/>
            <person name="Gabaldon T."/>
            <person name="Bocker S."/>
            <person name="Voigt K."/>
        </authorList>
    </citation>
    <scope>NUCLEOTIDE SEQUENCE [LARGE SCALE GENOMIC DNA]</scope>
    <source>
        <strain evidence="7">FSU 9682</strain>
    </source>
</reference>
<keyword evidence="8" id="KW-1185">Reference proteome</keyword>
<feature type="region of interest" description="Disordered" evidence="5">
    <location>
        <begin position="1"/>
        <end position="41"/>
    </location>
</feature>
<dbReference type="PANTHER" id="PTHR33572">
    <property type="entry name" value="SPORE DEVELOPMENT REGULATOR VOSA"/>
    <property type="match status" value="1"/>
</dbReference>
<gene>
    <name evidence="7" type="ORF">LCOR_08832.1</name>
</gene>
<dbReference type="OrthoDB" id="5599552at2759"/>
<comment type="caution">
    <text evidence="7">The sequence shown here is derived from an EMBL/GenBank/DDBJ whole genome shotgun (WGS) entry which is preliminary data.</text>
</comment>
<dbReference type="AlphaFoldDB" id="A0A068S7J8"/>
<protein>
    <submittedName>
        <fullName evidence="7">Developmental regulator</fullName>
    </submittedName>
</protein>
<keyword evidence="3" id="KW-0804">Transcription</keyword>
<dbReference type="PROSITE" id="PS51821">
    <property type="entry name" value="VELVET"/>
    <property type="match status" value="1"/>
</dbReference>
<dbReference type="STRING" id="1263082.A0A068S7J8"/>
<dbReference type="InterPro" id="IPR037525">
    <property type="entry name" value="Velvet_dom"/>
</dbReference>
<evidence type="ECO:0000256" key="3">
    <source>
        <dbReference type="ARBA" id="ARBA00023163"/>
    </source>
</evidence>
<dbReference type="VEuPathDB" id="FungiDB:LCOR_08832.1"/>
<keyword evidence="4" id="KW-0539">Nucleus</keyword>
<dbReference type="InterPro" id="IPR038491">
    <property type="entry name" value="Velvet_dom_sf"/>
</dbReference>
<dbReference type="EMBL" id="CBTN010000051">
    <property type="protein sequence ID" value="CDH57950.1"/>
    <property type="molecule type" value="Genomic_DNA"/>
</dbReference>
<sequence>MSPHDYVSSYSLNRPQRLSLRMRQQPINTRTSTNNERDRRAIDPPPIVQIQLQNATPTETLQFLQSPNYFMCANLAHPYNDDEIYTPNHNALCGQTVSSMYRLKDIDNMDGGFFILGDLSVKVQGQFRLKLTLFEITPSGASHLQSIFTDVFMVYSPKQFPGPLESTFLSRSFSDQGARIRIRKEHQTRKRKASFTSVESNSPVSPPPSTIEVPTTKKPCMLPSLSQLFAEEHEVDAAVTMMQLRHHPW</sequence>
<dbReference type="Gene3D" id="2.60.40.3960">
    <property type="entry name" value="Velvet domain"/>
    <property type="match status" value="1"/>
</dbReference>
<proteinExistence type="predicted"/>
<evidence type="ECO:0000313" key="7">
    <source>
        <dbReference type="EMBL" id="CDH57950.1"/>
    </source>
</evidence>
<dbReference type="PANTHER" id="PTHR33572:SF18">
    <property type="entry name" value="SPORE DEVELOPMENT REGULATOR VOSA"/>
    <property type="match status" value="1"/>
</dbReference>
<feature type="compositionally biased region" description="Polar residues" evidence="5">
    <location>
        <begin position="25"/>
        <end position="34"/>
    </location>
</feature>
<dbReference type="Pfam" id="PF11754">
    <property type="entry name" value="Velvet"/>
    <property type="match status" value="2"/>
</dbReference>
<feature type="domain" description="Velvet" evidence="6">
    <location>
        <begin position="13"/>
        <end position="183"/>
    </location>
</feature>
<dbReference type="InterPro" id="IPR021740">
    <property type="entry name" value="Velvet"/>
</dbReference>
<organism evidence="7 8">
    <name type="scientific">Lichtheimia corymbifera JMRC:FSU:9682</name>
    <dbReference type="NCBI Taxonomy" id="1263082"/>
    <lineage>
        <taxon>Eukaryota</taxon>
        <taxon>Fungi</taxon>
        <taxon>Fungi incertae sedis</taxon>
        <taxon>Mucoromycota</taxon>
        <taxon>Mucoromycotina</taxon>
        <taxon>Mucoromycetes</taxon>
        <taxon>Mucorales</taxon>
        <taxon>Lichtheimiaceae</taxon>
        <taxon>Lichtheimia</taxon>
    </lineage>
</organism>
<keyword evidence="2" id="KW-0805">Transcription regulation</keyword>
<evidence type="ECO:0000259" key="6">
    <source>
        <dbReference type="PROSITE" id="PS51821"/>
    </source>
</evidence>
<name>A0A068S7J8_9FUNG</name>
<dbReference type="Proteomes" id="UP000027586">
    <property type="component" value="Unassembled WGS sequence"/>
</dbReference>
<evidence type="ECO:0000256" key="5">
    <source>
        <dbReference type="SAM" id="MobiDB-lite"/>
    </source>
</evidence>
<evidence type="ECO:0000256" key="4">
    <source>
        <dbReference type="ARBA" id="ARBA00023242"/>
    </source>
</evidence>
<evidence type="ECO:0000256" key="2">
    <source>
        <dbReference type="ARBA" id="ARBA00023015"/>
    </source>
</evidence>
<evidence type="ECO:0000313" key="8">
    <source>
        <dbReference type="Proteomes" id="UP000027586"/>
    </source>
</evidence>
<comment type="subcellular location">
    <subcellularLocation>
        <location evidence="1">Nucleus</location>
    </subcellularLocation>
</comment>
<feature type="region of interest" description="Disordered" evidence="5">
    <location>
        <begin position="183"/>
        <end position="217"/>
    </location>
</feature>
<accession>A0A068S7J8</accession>